<dbReference type="RefSeq" id="WP_088619842.1">
    <property type="nucleotide sequence ID" value="NZ_CP022129.1"/>
</dbReference>
<keyword evidence="1" id="KW-0560">Oxidoreductase</keyword>
<name>A0A1Z4C0C7_9GAMM</name>
<dbReference type="InterPro" id="IPR036188">
    <property type="entry name" value="FAD/NAD-bd_sf"/>
</dbReference>
<dbReference type="PANTHER" id="PTHR13847">
    <property type="entry name" value="SARCOSINE DEHYDROGENASE-RELATED"/>
    <property type="match status" value="1"/>
</dbReference>
<dbReference type="Proteomes" id="UP000197019">
    <property type="component" value="Chromosome"/>
</dbReference>
<dbReference type="SUPFAM" id="SSF51971">
    <property type="entry name" value="Nucleotide-binding domain"/>
    <property type="match status" value="1"/>
</dbReference>
<dbReference type="OrthoDB" id="214253at2"/>
<reference evidence="3 4" key="1">
    <citation type="submission" date="2017-06" db="EMBL/GenBank/DDBJ databases">
        <title>Genome Sequencing of the methanotroph Methylovulum psychrotolerants str. HV10-M2 isolated from a high-altitude environment.</title>
        <authorList>
            <person name="Mateos-Rivera A."/>
        </authorList>
    </citation>
    <scope>NUCLEOTIDE SEQUENCE [LARGE SCALE GENOMIC DNA]</scope>
    <source>
        <strain evidence="3 4">HV10_M2</strain>
    </source>
</reference>
<dbReference type="GO" id="GO:0016491">
    <property type="term" value="F:oxidoreductase activity"/>
    <property type="evidence" value="ECO:0007669"/>
    <property type="project" value="UniProtKB-KW"/>
</dbReference>
<evidence type="ECO:0000259" key="2">
    <source>
        <dbReference type="Pfam" id="PF01266"/>
    </source>
</evidence>
<feature type="domain" description="FAD dependent oxidoreductase" evidence="2">
    <location>
        <begin position="4"/>
        <end position="328"/>
    </location>
</feature>
<gene>
    <name evidence="3" type="ORF">CEK71_13310</name>
</gene>
<dbReference type="Gene3D" id="3.30.9.10">
    <property type="entry name" value="D-Amino Acid Oxidase, subunit A, domain 2"/>
    <property type="match status" value="1"/>
</dbReference>
<evidence type="ECO:0000256" key="1">
    <source>
        <dbReference type="ARBA" id="ARBA00023002"/>
    </source>
</evidence>
<keyword evidence="4" id="KW-1185">Reference proteome</keyword>
<dbReference type="PANTHER" id="PTHR13847:SF289">
    <property type="entry name" value="GLYCINE OXIDASE"/>
    <property type="match status" value="1"/>
</dbReference>
<dbReference type="KEGG" id="mpsy:CEK71_13310"/>
<dbReference type="Gene3D" id="3.50.50.60">
    <property type="entry name" value="FAD/NAD(P)-binding domain"/>
    <property type="match status" value="1"/>
</dbReference>
<dbReference type="Pfam" id="PF01266">
    <property type="entry name" value="DAO"/>
    <property type="match status" value="1"/>
</dbReference>
<dbReference type="InterPro" id="IPR006076">
    <property type="entry name" value="FAD-dep_OxRdtase"/>
</dbReference>
<protein>
    <submittedName>
        <fullName evidence="3">FAD-dependent oxidoreductase</fullName>
    </submittedName>
</protein>
<accession>A0A1Z4C0C7</accession>
<dbReference type="GO" id="GO:0005737">
    <property type="term" value="C:cytoplasm"/>
    <property type="evidence" value="ECO:0007669"/>
    <property type="project" value="TreeGrafter"/>
</dbReference>
<dbReference type="SUPFAM" id="SSF54373">
    <property type="entry name" value="FAD-linked reductases, C-terminal domain"/>
    <property type="match status" value="1"/>
</dbReference>
<evidence type="ECO:0000313" key="4">
    <source>
        <dbReference type="Proteomes" id="UP000197019"/>
    </source>
</evidence>
<proteinExistence type="predicted"/>
<dbReference type="AlphaFoldDB" id="A0A1Z4C0C7"/>
<dbReference type="EMBL" id="CP022129">
    <property type="protein sequence ID" value="ASF46970.1"/>
    <property type="molecule type" value="Genomic_DNA"/>
</dbReference>
<evidence type="ECO:0000313" key="3">
    <source>
        <dbReference type="EMBL" id="ASF46970.1"/>
    </source>
</evidence>
<sequence length="351" mass="38972">MPVDFLIIGQGLAGSLLAWELIQRGSSVLVVDNGQENASQIAAGLINPVTGLRLVKSTEADTLLPVAKHCYQQLASVFGQPFYIEKPMLRLLHSPAQYQQAEKRLRDDAYQAYLATLYPPNTSAYGLSNPDGAVVQQQTGYLLTRPLLACLRGFLLAQNSYRQAAFHPDDLHLNPLRWQDIKPKRLIFCEGYHAQHNPWFSWLPFQPAKGEILTLAHHQFLPDALLNYGHWLLPLNSQHSRIGATFTHNATDTEPTAQGRQQLLAGLAALSADLAQAELTAHHANIRPCTLDKQPFLGYHPQHPQLAIFNGFGAKGSLQIPWYSQRFADSLLNNTPAPCAISRHYAAHYPA</sequence>
<organism evidence="3 4">
    <name type="scientific">Methylovulum psychrotolerans</name>
    <dbReference type="NCBI Taxonomy" id="1704499"/>
    <lineage>
        <taxon>Bacteria</taxon>
        <taxon>Pseudomonadati</taxon>
        <taxon>Pseudomonadota</taxon>
        <taxon>Gammaproteobacteria</taxon>
        <taxon>Methylococcales</taxon>
        <taxon>Methylococcaceae</taxon>
        <taxon>Methylovulum</taxon>
    </lineage>
</organism>